<feature type="region of interest" description="Disordered" evidence="9">
    <location>
        <begin position="619"/>
        <end position="656"/>
    </location>
</feature>
<dbReference type="SMART" id="SM00401">
    <property type="entry name" value="ZnF_GATA"/>
    <property type="match status" value="1"/>
</dbReference>
<evidence type="ECO:0000256" key="9">
    <source>
        <dbReference type="SAM" id="MobiDB-lite"/>
    </source>
</evidence>
<dbReference type="PRINTS" id="PR00619">
    <property type="entry name" value="GATAZNFINGER"/>
</dbReference>
<dbReference type="InterPro" id="IPR000679">
    <property type="entry name" value="Znf_GATA"/>
</dbReference>
<dbReference type="PANTHER" id="PTHR10071">
    <property type="entry name" value="TRANSCRIPTION FACTOR GATA FAMILY MEMBER"/>
    <property type="match status" value="1"/>
</dbReference>
<feature type="region of interest" description="Disordered" evidence="9">
    <location>
        <begin position="848"/>
        <end position="929"/>
    </location>
</feature>
<evidence type="ECO:0000256" key="5">
    <source>
        <dbReference type="ARBA" id="ARBA00023015"/>
    </source>
</evidence>
<dbReference type="PANTHER" id="PTHR10071:SF281">
    <property type="entry name" value="BOX A-BINDING FACTOR-RELATED"/>
    <property type="match status" value="1"/>
</dbReference>
<feature type="compositionally biased region" description="Low complexity" evidence="9">
    <location>
        <begin position="72"/>
        <end position="115"/>
    </location>
</feature>
<dbReference type="Pfam" id="PF00320">
    <property type="entry name" value="GATA"/>
    <property type="match status" value="1"/>
</dbReference>
<keyword evidence="12" id="KW-1185">Reference proteome</keyword>
<feature type="region of interest" description="Disordered" evidence="9">
    <location>
        <begin position="731"/>
        <end position="804"/>
    </location>
</feature>
<feature type="compositionally biased region" description="Low complexity" evidence="9">
    <location>
        <begin position="156"/>
        <end position="165"/>
    </location>
</feature>
<evidence type="ECO:0000256" key="1">
    <source>
        <dbReference type="ARBA" id="ARBA00004123"/>
    </source>
</evidence>
<protein>
    <submittedName>
        <fullName evidence="11">Sodium- and chloride-dependent GABA transporter 1</fullName>
    </submittedName>
</protein>
<feature type="region of interest" description="Disordered" evidence="9">
    <location>
        <begin position="1"/>
        <end position="28"/>
    </location>
</feature>
<dbReference type="CDD" id="cd00202">
    <property type="entry name" value="ZnF_GATA"/>
    <property type="match status" value="1"/>
</dbReference>
<dbReference type="Gene3D" id="3.30.50.10">
    <property type="entry name" value="Erythroid Transcription Factor GATA-1, subunit A"/>
    <property type="match status" value="1"/>
</dbReference>
<sequence length="929" mass="98129">MFASPPGGSPTSRDVDDDEPETLARNDPLATQVWRMYAKQRDQLPNAARMENLTWRLMSLTLRRQRDQKSGAATEPASARSSAPPSGPSTTTATPMEATLSAPGTTGASPASAPAARKRDLSPVEMRRGRNQTVRPLEGGAIPPRDAFVGHGRRPGLGPRSRSRSLSMMDVDRGTFARSHSRNRSMYDHAFGGAVPPAVDSIYEGHSPLQMPGHAAAAMASSVAGMSGEQHAFDHALALAHAGPHAGMGAQGAHLFDPLYAPLGSGNASDAAHAASQAAAAGAFHTPSPQASGAGSHASTAVTAPTPVSATVSGAHAGSAEHLRTSFEKAAFNNLFDSTEAHTWTAASPLEEHAHYVMAMSARRGQLPGDRDDQFLAQTTHLDSVPGIDDYVSHEANQHPEYGFLPRLVRKTSFDHKVRERSESRGPRHRTLRYEAAQEAERSNTRKRPFRDASPMPFGLRAPTTADQRMASGLSREMPSLFGTDMMQYMPSIMFDFTMPHTAHDMGAHGAHAANNADMMAHASSMPASMILPDTKGKDAAQAANAAAAAAAAAAAVSANGPETPGGMYNGDVTDLGDASKTPSMPYPMMYLHTDPHDPMANRNMSPSFMHIDPSQLLTQTPMHGQHGAQHPSAVQTPQAPPHQTPHQTPMSAHATPQHPANLAIFSTDTSFDATVNTPYHFAESPHVPPGALELNSTYSPTSAHAMGMHQGQEPFYTSVFQPVDMSRNKTWAPGAMTTGSPLGDGDGMPGTNLISSSHSDPSEAPRAYTQSPSPQKSGAAAAQPDAGAKPPSAPAGGADGTPTVCTNCQTTKTPLWRRDNEGNALCNACGLFQRLHGVMRPLSLKTDVIKKRNRSGATSTRDSARSRAGQRRSSASSAPRTHLRTAAASKADNASAPTSAVPSSTNTPMRSPVRTDTNHSASLEYQGW</sequence>
<dbReference type="PROSITE" id="PS00344">
    <property type="entry name" value="GATA_ZN_FINGER_1"/>
    <property type="match status" value="1"/>
</dbReference>
<proteinExistence type="predicted"/>
<organism evidence="11 12">
    <name type="scientific">Malassezia furfur</name>
    <name type="common">Pityriasis versicolor infection agent</name>
    <name type="synonym">Pityrosporum furfur</name>
    <dbReference type="NCBI Taxonomy" id="55194"/>
    <lineage>
        <taxon>Eukaryota</taxon>
        <taxon>Fungi</taxon>
        <taxon>Dikarya</taxon>
        <taxon>Basidiomycota</taxon>
        <taxon>Ustilaginomycotina</taxon>
        <taxon>Malasseziomycetes</taxon>
        <taxon>Malasseziales</taxon>
        <taxon>Malasseziaceae</taxon>
        <taxon>Malassezia</taxon>
    </lineage>
</organism>
<dbReference type="Proteomes" id="UP000818624">
    <property type="component" value="Chromosome 5"/>
</dbReference>
<comment type="subcellular location">
    <subcellularLocation>
        <location evidence="1">Nucleus</location>
    </subcellularLocation>
</comment>
<keyword evidence="7" id="KW-0539">Nucleus</keyword>
<feature type="compositionally biased region" description="Low complexity" evidence="9">
    <location>
        <begin position="780"/>
        <end position="804"/>
    </location>
</feature>
<evidence type="ECO:0000256" key="7">
    <source>
        <dbReference type="ARBA" id="ARBA00023242"/>
    </source>
</evidence>
<accession>A0ABY8EW97</accession>
<dbReference type="SUPFAM" id="SSF57716">
    <property type="entry name" value="Glucocorticoid receptor-like (DNA-binding domain)"/>
    <property type="match status" value="1"/>
</dbReference>
<dbReference type="EMBL" id="CP046238">
    <property type="protein sequence ID" value="WFD49444.1"/>
    <property type="molecule type" value="Genomic_DNA"/>
</dbReference>
<feature type="region of interest" description="Disordered" evidence="9">
    <location>
        <begin position="65"/>
        <end position="165"/>
    </location>
</feature>
<gene>
    <name evidence="11" type="primary">GAT1</name>
    <name evidence="11" type="ORF">GLX27_004125</name>
</gene>
<dbReference type="PROSITE" id="PS50114">
    <property type="entry name" value="GATA_ZN_FINGER_2"/>
    <property type="match status" value="1"/>
</dbReference>
<dbReference type="InterPro" id="IPR039355">
    <property type="entry name" value="Transcription_factor_GATA"/>
</dbReference>
<feature type="compositionally biased region" description="Low complexity" evidence="9">
    <location>
        <begin position="872"/>
        <end position="909"/>
    </location>
</feature>
<keyword evidence="4" id="KW-0862">Zinc</keyword>
<name>A0ABY8EW97_MALFU</name>
<evidence type="ECO:0000256" key="3">
    <source>
        <dbReference type="ARBA" id="ARBA00022771"/>
    </source>
</evidence>
<keyword evidence="3 8" id="KW-0863">Zinc-finger</keyword>
<evidence type="ECO:0000256" key="6">
    <source>
        <dbReference type="ARBA" id="ARBA00023163"/>
    </source>
</evidence>
<reference evidence="11 12" key="1">
    <citation type="journal article" date="2020" name="Elife">
        <title>Loss of centromere function drives karyotype evolution in closely related Malassezia species.</title>
        <authorList>
            <person name="Sankaranarayanan S.R."/>
            <person name="Ianiri G."/>
            <person name="Coelho M.A."/>
            <person name="Reza M.H."/>
            <person name="Thimmappa B.C."/>
            <person name="Ganguly P."/>
            <person name="Vadnala R.N."/>
            <person name="Sun S."/>
            <person name="Siddharthan R."/>
            <person name="Tellgren-Roth C."/>
            <person name="Dawson T.L."/>
            <person name="Heitman J."/>
            <person name="Sanyal K."/>
        </authorList>
    </citation>
    <scope>NUCLEOTIDE SEQUENCE [LARGE SCALE GENOMIC DNA]</scope>
    <source>
        <strain evidence="11">CBS14141</strain>
    </source>
</reference>
<feature type="compositionally biased region" description="Polar residues" evidence="9">
    <location>
        <begin position="915"/>
        <end position="929"/>
    </location>
</feature>
<evidence type="ECO:0000259" key="10">
    <source>
        <dbReference type="PROSITE" id="PS50114"/>
    </source>
</evidence>
<keyword evidence="5" id="KW-0805">Transcription regulation</keyword>
<feature type="region of interest" description="Disordered" evidence="9">
    <location>
        <begin position="282"/>
        <end position="302"/>
    </location>
</feature>
<evidence type="ECO:0000313" key="11">
    <source>
        <dbReference type="EMBL" id="WFD49444.1"/>
    </source>
</evidence>
<keyword evidence="2" id="KW-0479">Metal-binding</keyword>
<evidence type="ECO:0000256" key="2">
    <source>
        <dbReference type="ARBA" id="ARBA00022723"/>
    </source>
</evidence>
<dbReference type="InterPro" id="IPR013088">
    <property type="entry name" value="Znf_NHR/GATA"/>
</dbReference>
<dbReference type="InterPro" id="IPR013860">
    <property type="entry name" value="AreA_GATA"/>
</dbReference>
<feature type="domain" description="GATA-type" evidence="10">
    <location>
        <begin position="806"/>
        <end position="853"/>
    </location>
</feature>
<dbReference type="Pfam" id="PF08550">
    <property type="entry name" value="GATA_AreA"/>
    <property type="match status" value="1"/>
</dbReference>
<feature type="region of interest" description="Disordered" evidence="9">
    <location>
        <begin position="436"/>
        <end position="463"/>
    </location>
</feature>
<feature type="compositionally biased region" description="Basic and acidic residues" evidence="9">
    <location>
        <begin position="117"/>
        <end position="128"/>
    </location>
</feature>
<evidence type="ECO:0000313" key="12">
    <source>
        <dbReference type="Proteomes" id="UP000818624"/>
    </source>
</evidence>
<keyword evidence="6" id="KW-0804">Transcription</keyword>
<evidence type="ECO:0000256" key="4">
    <source>
        <dbReference type="ARBA" id="ARBA00022833"/>
    </source>
</evidence>
<evidence type="ECO:0000256" key="8">
    <source>
        <dbReference type="PROSITE-ProRule" id="PRU00094"/>
    </source>
</evidence>